<evidence type="ECO:0000313" key="2">
    <source>
        <dbReference type="Proteomes" id="UP001179181"/>
    </source>
</evidence>
<feature type="non-terminal residue" evidence="1">
    <location>
        <position position="1"/>
    </location>
</feature>
<gene>
    <name evidence="1" type="ORF">FHS68_004864</name>
</gene>
<name>A0ABX0UVN0_9BACT</name>
<accession>A0ABX0UVN0</accession>
<sequence>FNEKLMKVSFKGSIPSITTENKASRLIINRLSSGFCLVYILLKMPHLNPISCGWNRVNIKPKTIQYGTAVS</sequence>
<comment type="caution">
    <text evidence="1">The sequence shown here is derived from an EMBL/GenBank/DDBJ whole genome shotgun (WGS) entry which is preliminary data.</text>
</comment>
<keyword evidence="2" id="KW-1185">Reference proteome</keyword>
<protein>
    <submittedName>
        <fullName evidence="1">Uncharacterized protein</fullName>
    </submittedName>
</protein>
<organism evidence="1 2">
    <name type="scientific">Dyadobacter arcticus</name>
    <dbReference type="NCBI Taxonomy" id="1078754"/>
    <lineage>
        <taxon>Bacteria</taxon>
        <taxon>Pseudomonadati</taxon>
        <taxon>Bacteroidota</taxon>
        <taxon>Cytophagia</taxon>
        <taxon>Cytophagales</taxon>
        <taxon>Spirosomataceae</taxon>
        <taxon>Dyadobacter</taxon>
    </lineage>
</organism>
<dbReference type="RefSeq" id="WP_208408416.1">
    <property type="nucleotide sequence ID" value="NZ_JAASQJ010000005.1"/>
</dbReference>
<dbReference type="Proteomes" id="UP001179181">
    <property type="component" value="Unassembled WGS sequence"/>
</dbReference>
<dbReference type="EMBL" id="JAASQJ010000005">
    <property type="protein sequence ID" value="NIJ55675.1"/>
    <property type="molecule type" value="Genomic_DNA"/>
</dbReference>
<evidence type="ECO:0000313" key="1">
    <source>
        <dbReference type="EMBL" id="NIJ55675.1"/>
    </source>
</evidence>
<reference evidence="1 2" key="1">
    <citation type="submission" date="2020-03" db="EMBL/GenBank/DDBJ databases">
        <title>Genomic Encyclopedia of Type Strains, Phase IV (KMG-IV): sequencing the most valuable type-strain genomes for metagenomic binning, comparative biology and taxonomic classification.</title>
        <authorList>
            <person name="Goeker M."/>
        </authorList>
    </citation>
    <scope>NUCLEOTIDE SEQUENCE [LARGE SCALE GENOMIC DNA]</scope>
    <source>
        <strain evidence="1 2">DSM 102865</strain>
    </source>
</reference>
<proteinExistence type="predicted"/>